<sequence length="404" mass="44776">MTPSPSVEPRKTNLLTDTDHLSPEPASATDLRPVSQEETGSRSDRQSFSGKREAEPDRKERNDRIGSVESSDLVKPVGLIQPSAQPLLSVRGLQKHFPVRSALGRRTGSVQAVNDVSFDIYPGETFGLVGESGCGKSTTGRAVMNLIEPTGGEVWYEGQDLAKLKGARLKNMRSNIQMVFQDPYTSLDPRRRIGYAIEEPLHIHRRGSKNERTERAMSLLERVGFRPDQYYRYPHEFSGGQRQRIGIAKALALEPKLLICDEPVSALDVSIQSQVINLLEEIQQERGLSYLFVAHDLSVVRHIADRVGVMYLGGLVEQAPTDELFGNPLHPYTQSLLSAVPIPNPRVKKERVVLSGEVPSPLNPPSGCTFHTRCPFAMDVCRSVVPERVQASPGHEVQCHLYAT</sequence>
<keyword evidence="2" id="KW-1185">Reference proteome</keyword>
<dbReference type="EMBL" id="JBBKAR010000034">
    <property type="protein sequence ID" value="MEJ8304839.1"/>
    <property type="molecule type" value="Genomic_DNA"/>
</dbReference>
<reference evidence="1" key="1">
    <citation type="submission" date="2024-03" db="EMBL/GenBank/DDBJ databases">
        <title>Whole genome sequecning of epiphytes from Marcgravia umbellata leaves.</title>
        <authorList>
            <person name="Kumar G."/>
            <person name="Savka M.A."/>
        </authorList>
    </citation>
    <scope>NUCLEOTIDE SEQUENCE</scope>
    <source>
        <strain evidence="1">RIT_BL5</strain>
    </source>
</reference>
<proteinExistence type="predicted"/>
<accession>A0ACC6PED2</accession>
<name>A0ACC6PED2_9BACL</name>
<keyword evidence="1" id="KW-0547">Nucleotide-binding</keyword>
<evidence type="ECO:0000313" key="2">
    <source>
        <dbReference type="Proteomes" id="UP001380953"/>
    </source>
</evidence>
<evidence type="ECO:0000313" key="1">
    <source>
        <dbReference type="EMBL" id="MEJ8304839.1"/>
    </source>
</evidence>
<comment type="caution">
    <text evidence="1">The sequence shown here is derived from an EMBL/GenBank/DDBJ whole genome shotgun (WGS) entry which is preliminary data.</text>
</comment>
<protein>
    <submittedName>
        <fullName evidence="1">Dipeptide ABC transporter ATP-binding protein</fullName>
    </submittedName>
</protein>
<keyword evidence="1" id="KW-0067">ATP-binding</keyword>
<gene>
    <name evidence="1" type="ORF">WKI47_13110</name>
</gene>
<dbReference type="Proteomes" id="UP001380953">
    <property type="component" value="Unassembled WGS sequence"/>
</dbReference>
<organism evidence="1 2">
    <name type="scientific">Saccharibacillus sacchari</name>
    <dbReference type="NCBI Taxonomy" id="456493"/>
    <lineage>
        <taxon>Bacteria</taxon>
        <taxon>Bacillati</taxon>
        <taxon>Bacillota</taxon>
        <taxon>Bacilli</taxon>
        <taxon>Bacillales</taxon>
        <taxon>Paenibacillaceae</taxon>
        <taxon>Saccharibacillus</taxon>
    </lineage>
</organism>